<keyword evidence="6" id="KW-1185">Reference proteome</keyword>
<dbReference type="RefSeq" id="WP_009055399.1">
    <property type="nucleotide sequence ID" value="NZ_AJYA01000024.1"/>
</dbReference>
<name>I5C2G3_9BACT</name>
<evidence type="ECO:0000313" key="5">
    <source>
        <dbReference type="EMBL" id="EIM76015.1"/>
    </source>
</evidence>
<evidence type="ECO:0000259" key="4">
    <source>
        <dbReference type="Pfam" id="PF09851"/>
    </source>
</evidence>
<reference evidence="5 6" key="1">
    <citation type="submission" date="2012-05" db="EMBL/GenBank/DDBJ databases">
        <title>Genome sequence of Nitritalea halalkaliphila LW7.</title>
        <authorList>
            <person name="Jangir P.K."/>
            <person name="Singh A."/>
            <person name="Shivaji S."/>
            <person name="Sharma R."/>
        </authorList>
    </citation>
    <scope>NUCLEOTIDE SEQUENCE [LARGE SCALE GENOMIC DNA]</scope>
    <source>
        <strain evidence="5 6">LW7</strain>
    </source>
</reference>
<feature type="signal peptide" evidence="2">
    <location>
        <begin position="1"/>
        <end position="21"/>
    </location>
</feature>
<keyword evidence="2" id="KW-0732">Signal</keyword>
<accession>I5C2G3</accession>
<sequence>MRAYLAILLAALLLFTSCSSATLIQSTPGGAKLYLNDELVGTTPHKHRDTRIVGSVTDVRLELEGYAPFYSYFARDEEVDVGAIIGGIFFLVPFLWTMKYKPSRMYELTPLSELDPLEQHLQEGPKQVLKEAEAISNLEQRLRKLKALFDEGLITEAEYEMARKRALEEM</sequence>
<proteinExistence type="predicted"/>
<dbReference type="EMBL" id="AJYA01000024">
    <property type="protein sequence ID" value="EIM76015.1"/>
    <property type="molecule type" value="Genomic_DNA"/>
</dbReference>
<dbReference type="InterPro" id="IPR013229">
    <property type="entry name" value="PEGA"/>
</dbReference>
<dbReference type="InterPro" id="IPR018649">
    <property type="entry name" value="SHOCT"/>
</dbReference>
<evidence type="ECO:0000256" key="2">
    <source>
        <dbReference type="SAM" id="SignalP"/>
    </source>
</evidence>
<keyword evidence="1" id="KW-0472">Membrane</keyword>
<feature type="chain" id="PRO_5003699885" description="PEGA domain-containing protein" evidence="2">
    <location>
        <begin position="22"/>
        <end position="170"/>
    </location>
</feature>
<dbReference type="Proteomes" id="UP000005551">
    <property type="component" value="Unassembled WGS sequence"/>
</dbReference>
<protein>
    <recommendedName>
        <fullName evidence="7">PEGA domain-containing protein</fullName>
    </recommendedName>
</protein>
<keyword evidence="1" id="KW-1133">Transmembrane helix</keyword>
<comment type="caution">
    <text evidence="5">The sequence shown here is derived from an EMBL/GenBank/DDBJ whole genome shotgun (WGS) entry which is preliminary data.</text>
</comment>
<evidence type="ECO:0008006" key="7">
    <source>
        <dbReference type="Google" id="ProtNLM"/>
    </source>
</evidence>
<dbReference type="Pfam" id="PF08308">
    <property type="entry name" value="PEGA"/>
    <property type="match status" value="1"/>
</dbReference>
<feature type="domain" description="PEGA" evidence="3">
    <location>
        <begin position="23"/>
        <end position="70"/>
    </location>
</feature>
<dbReference type="PROSITE" id="PS51257">
    <property type="entry name" value="PROKAR_LIPOPROTEIN"/>
    <property type="match status" value="1"/>
</dbReference>
<dbReference type="OrthoDB" id="1442048at2"/>
<evidence type="ECO:0000256" key="1">
    <source>
        <dbReference type="SAM" id="Phobius"/>
    </source>
</evidence>
<organism evidence="5 6">
    <name type="scientific">Nitritalea halalkaliphila LW7</name>
    <dbReference type="NCBI Taxonomy" id="1189621"/>
    <lineage>
        <taxon>Bacteria</taxon>
        <taxon>Pseudomonadati</taxon>
        <taxon>Bacteroidota</taxon>
        <taxon>Cytophagia</taxon>
        <taxon>Cytophagales</taxon>
        <taxon>Cyclobacteriaceae</taxon>
        <taxon>Nitritalea</taxon>
    </lineage>
</organism>
<keyword evidence="1" id="KW-0812">Transmembrane</keyword>
<evidence type="ECO:0000313" key="6">
    <source>
        <dbReference type="Proteomes" id="UP000005551"/>
    </source>
</evidence>
<evidence type="ECO:0000259" key="3">
    <source>
        <dbReference type="Pfam" id="PF08308"/>
    </source>
</evidence>
<feature type="transmembrane region" description="Helical" evidence="1">
    <location>
        <begin position="81"/>
        <end position="98"/>
    </location>
</feature>
<dbReference type="Pfam" id="PF09851">
    <property type="entry name" value="SHOCT"/>
    <property type="match status" value="1"/>
</dbReference>
<gene>
    <name evidence="5" type="ORF">A3SI_11659</name>
</gene>
<feature type="domain" description="SHOCT" evidence="4">
    <location>
        <begin position="141"/>
        <end position="167"/>
    </location>
</feature>
<dbReference type="AlphaFoldDB" id="I5C2G3"/>